<dbReference type="EMBL" id="LGIA01000036">
    <property type="protein sequence ID" value="KOH46258.1"/>
    <property type="molecule type" value="Genomic_DNA"/>
</dbReference>
<comment type="caution">
    <text evidence="2">The sequence shown here is derived from an EMBL/GenBank/DDBJ whole genome shotgun (WGS) entry which is preliminary data.</text>
</comment>
<evidence type="ECO:0000313" key="2">
    <source>
        <dbReference type="EMBL" id="KOH46258.1"/>
    </source>
</evidence>
<feature type="transmembrane region" description="Helical" evidence="1">
    <location>
        <begin position="22"/>
        <end position="38"/>
    </location>
</feature>
<evidence type="ECO:0000256" key="1">
    <source>
        <dbReference type="SAM" id="Phobius"/>
    </source>
</evidence>
<keyword evidence="1" id="KW-0472">Membrane</keyword>
<protein>
    <submittedName>
        <fullName evidence="2">Uncharacterized protein</fullName>
    </submittedName>
</protein>
<evidence type="ECO:0000313" key="3">
    <source>
        <dbReference type="Proteomes" id="UP000036958"/>
    </source>
</evidence>
<keyword evidence="1" id="KW-0812">Transmembrane</keyword>
<keyword evidence="1" id="KW-1133">Transmembrane helix</keyword>
<keyword evidence="3" id="KW-1185">Reference proteome</keyword>
<sequence length="57" mass="6302">MRFLLAAVLRQASHPIFLSPAMLRQAIYLIFFLVAALREPLKQPLKHDLGAGCPISG</sequence>
<dbReference type="STRING" id="1409788.NC99_09230"/>
<dbReference type="AlphaFoldDB" id="A0A0L8VD40"/>
<name>A0A0L8VD40_9BACT</name>
<gene>
    <name evidence="2" type="ORF">NC99_09230</name>
</gene>
<reference evidence="3" key="1">
    <citation type="submission" date="2015-07" db="EMBL/GenBank/DDBJ databases">
        <title>Genome sequencing of Sunxiuqinia dokdonensis strain SK.</title>
        <authorList>
            <person name="Ahn S."/>
            <person name="Kim B.-C."/>
        </authorList>
    </citation>
    <scope>NUCLEOTIDE SEQUENCE [LARGE SCALE GENOMIC DNA]</scope>
    <source>
        <strain evidence="3">SK</strain>
    </source>
</reference>
<organism evidence="2 3">
    <name type="scientific">Sunxiuqinia dokdonensis</name>
    <dbReference type="NCBI Taxonomy" id="1409788"/>
    <lineage>
        <taxon>Bacteria</taxon>
        <taxon>Pseudomonadati</taxon>
        <taxon>Bacteroidota</taxon>
        <taxon>Bacteroidia</taxon>
        <taxon>Marinilabiliales</taxon>
        <taxon>Prolixibacteraceae</taxon>
        <taxon>Sunxiuqinia</taxon>
    </lineage>
</organism>
<proteinExistence type="predicted"/>
<accession>A0A0L8VD40</accession>
<dbReference type="Proteomes" id="UP000036958">
    <property type="component" value="Unassembled WGS sequence"/>
</dbReference>